<dbReference type="NCBIfam" id="TIGR00595">
    <property type="entry name" value="priA"/>
    <property type="match status" value="1"/>
</dbReference>
<evidence type="ECO:0000256" key="6">
    <source>
        <dbReference type="ARBA" id="ARBA00022806"/>
    </source>
</evidence>
<comment type="cofactor">
    <cofactor evidence="11">
        <name>Zn(2+)</name>
        <dbReference type="ChEBI" id="CHEBI:29105"/>
    </cofactor>
    <text evidence="11">Binds 2 zinc ions per subunit.</text>
</comment>
<dbReference type="PROSITE" id="PS51192">
    <property type="entry name" value="HELICASE_ATP_BIND_1"/>
    <property type="match status" value="1"/>
</dbReference>
<feature type="binding site" evidence="11">
    <location>
        <position position="427"/>
    </location>
    <ligand>
        <name>Zn(2+)</name>
        <dbReference type="ChEBI" id="CHEBI:29105"/>
        <label>2</label>
    </ligand>
</feature>
<comment type="similarity">
    <text evidence="11">Belongs to the helicase family. PriA subfamily.</text>
</comment>
<organism evidence="14 15">
    <name type="scientific">Variovorax humicola</name>
    <dbReference type="NCBI Taxonomy" id="1769758"/>
    <lineage>
        <taxon>Bacteria</taxon>
        <taxon>Pseudomonadati</taxon>
        <taxon>Pseudomonadota</taxon>
        <taxon>Betaproteobacteria</taxon>
        <taxon>Burkholderiales</taxon>
        <taxon>Comamonadaceae</taxon>
        <taxon>Variovorax</taxon>
    </lineage>
</organism>
<evidence type="ECO:0000256" key="4">
    <source>
        <dbReference type="ARBA" id="ARBA00022741"/>
    </source>
</evidence>
<evidence type="ECO:0000313" key="15">
    <source>
        <dbReference type="Proteomes" id="UP001363010"/>
    </source>
</evidence>
<evidence type="ECO:0000256" key="8">
    <source>
        <dbReference type="ARBA" id="ARBA00022840"/>
    </source>
</evidence>
<keyword evidence="1 11" id="KW-0639">Primosome</keyword>
<feature type="binding site" evidence="11">
    <location>
        <position position="418"/>
    </location>
    <ligand>
        <name>Zn(2+)</name>
        <dbReference type="ChEBI" id="CHEBI:29105"/>
        <label>1</label>
    </ligand>
</feature>
<name>A0ABU8W1H4_9BURK</name>
<dbReference type="InterPro" id="IPR014001">
    <property type="entry name" value="Helicase_ATP-bd"/>
</dbReference>
<dbReference type="SMART" id="SM00487">
    <property type="entry name" value="DEXDc"/>
    <property type="match status" value="1"/>
</dbReference>
<feature type="domain" description="Helicase C-terminal" evidence="13">
    <location>
        <begin position="450"/>
        <end position="619"/>
    </location>
</feature>
<keyword evidence="9 11" id="KW-0238">DNA-binding</keyword>
<feature type="binding site" evidence="11">
    <location>
        <position position="458"/>
    </location>
    <ligand>
        <name>Zn(2+)</name>
        <dbReference type="ChEBI" id="CHEBI:29105"/>
        <label>1</label>
    </ligand>
</feature>
<gene>
    <name evidence="11 14" type="primary">priA</name>
    <name evidence="14" type="ORF">WKW80_17635</name>
</gene>
<feature type="binding site" evidence="11">
    <location>
        <position position="445"/>
    </location>
    <ligand>
        <name>Zn(2+)</name>
        <dbReference type="ChEBI" id="CHEBI:29105"/>
        <label>2</label>
    </ligand>
</feature>
<comment type="subunit">
    <text evidence="11">Component of the replication restart primosome.</text>
</comment>
<keyword evidence="4 11" id="KW-0547">Nucleotide-binding</keyword>
<dbReference type="InterPro" id="IPR011545">
    <property type="entry name" value="DEAD/DEAH_box_helicase_dom"/>
</dbReference>
<dbReference type="Pfam" id="PF18074">
    <property type="entry name" value="PriA_C"/>
    <property type="match status" value="1"/>
</dbReference>
<feature type="binding site" evidence="11">
    <location>
        <position position="455"/>
    </location>
    <ligand>
        <name>Zn(2+)</name>
        <dbReference type="ChEBI" id="CHEBI:29105"/>
        <label>1</label>
    </ligand>
</feature>
<feature type="binding site" evidence="11">
    <location>
        <position position="424"/>
    </location>
    <ligand>
        <name>Zn(2+)</name>
        <dbReference type="ChEBI" id="CHEBI:29105"/>
        <label>2</label>
    </ligand>
</feature>
<dbReference type="HAMAP" id="MF_00983">
    <property type="entry name" value="PriA"/>
    <property type="match status" value="1"/>
</dbReference>
<dbReference type="Pfam" id="PF00271">
    <property type="entry name" value="Helicase_C"/>
    <property type="match status" value="1"/>
</dbReference>
<dbReference type="PROSITE" id="PS51194">
    <property type="entry name" value="HELICASE_CTER"/>
    <property type="match status" value="1"/>
</dbReference>
<evidence type="ECO:0000313" key="14">
    <source>
        <dbReference type="EMBL" id="MEJ8823838.1"/>
    </source>
</evidence>
<keyword evidence="15" id="KW-1185">Reference proteome</keyword>
<proteinExistence type="inferred from homology"/>
<dbReference type="InterPro" id="IPR041236">
    <property type="entry name" value="PriA_C"/>
</dbReference>
<dbReference type="InterPro" id="IPR001650">
    <property type="entry name" value="Helicase_C-like"/>
</dbReference>
<evidence type="ECO:0000256" key="3">
    <source>
        <dbReference type="ARBA" id="ARBA00022723"/>
    </source>
</evidence>
<dbReference type="SUPFAM" id="SSF52540">
    <property type="entry name" value="P-loop containing nucleoside triphosphate hydrolases"/>
    <property type="match status" value="1"/>
</dbReference>
<dbReference type="InterPro" id="IPR041222">
    <property type="entry name" value="PriA_3primeBD"/>
</dbReference>
<comment type="caution">
    <text evidence="14">The sequence shown here is derived from an EMBL/GenBank/DDBJ whole genome shotgun (WGS) entry which is preliminary data.</text>
</comment>
<keyword evidence="7 11" id="KW-0862">Zinc</keyword>
<keyword evidence="10 11" id="KW-0413">Isomerase</keyword>
<keyword evidence="5 11" id="KW-0378">Hydrolase</keyword>
<dbReference type="Proteomes" id="UP001363010">
    <property type="component" value="Unassembled WGS sequence"/>
</dbReference>
<keyword evidence="3 11" id="KW-0479">Metal-binding</keyword>
<comment type="function">
    <text evidence="11">Initiates the restart of stalled replication forks, which reloads the replicative helicase on sites other than the origin of replication. Recognizes and binds to abandoned replication forks and remodels them to uncover a helicase loading site. Promotes assembly of the primosome at these replication forks.</text>
</comment>
<evidence type="ECO:0000256" key="2">
    <source>
        <dbReference type="ARBA" id="ARBA00022705"/>
    </source>
</evidence>
<evidence type="ECO:0000256" key="5">
    <source>
        <dbReference type="ARBA" id="ARBA00022801"/>
    </source>
</evidence>
<dbReference type="SMART" id="SM00490">
    <property type="entry name" value="HELICc"/>
    <property type="match status" value="1"/>
</dbReference>
<evidence type="ECO:0000259" key="12">
    <source>
        <dbReference type="PROSITE" id="PS51192"/>
    </source>
</evidence>
<dbReference type="PANTHER" id="PTHR30580:SF0">
    <property type="entry name" value="PRIMOSOMAL PROTEIN N"/>
    <property type="match status" value="1"/>
</dbReference>
<evidence type="ECO:0000256" key="9">
    <source>
        <dbReference type="ARBA" id="ARBA00023125"/>
    </source>
</evidence>
<keyword evidence="2 11" id="KW-0235">DNA replication</keyword>
<evidence type="ECO:0000256" key="11">
    <source>
        <dbReference type="HAMAP-Rule" id="MF_00983"/>
    </source>
</evidence>
<dbReference type="Gene3D" id="3.40.50.300">
    <property type="entry name" value="P-loop containing nucleotide triphosphate hydrolases"/>
    <property type="match status" value="2"/>
</dbReference>
<keyword evidence="8 11" id="KW-0067">ATP-binding</keyword>
<dbReference type="Pfam" id="PF00270">
    <property type="entry name" value="DEAD"/>
    <property type="match status" value="1"/>
</dbReference>
<dbReference type="Gene3D" id="3.40.1440.60">
    <property type="entry name" value="PriA, 3(prime) DNA-binding domain"/>
    <property type="match status" value="1"/>
</dbReference>
<evidence type="ECO:0000256" key="10">
    <source>
        <dbReference type="ARBA" id="ARBA00023235"/>
    </source>
</evidence>
<reference evidence="14 15" key="1">
    <citation type="submission" date="2024-03" db="EMBL/GenBank/DDBJ databases">
        <title>Novel species of the genus Variovorax.</title>
        <authorList>
            <person name="Liu Q."/>
            <person name="Xin Y.-H."/>
        </authorList>
    </citation>
    <scope>NUCLEOTIDE SEQUENCE [LARGE SCALE GENOMIC DNA]</scope>
    <source>
        <strain evidence="14 15">KACC 18501</strain>
    </source>
</reference>
<keyword evidence="6 11" id="KW-0347">Helicase</keyword>
<sequence length="729" mass="79167">MTTVSRDSLPGVSPPPSLHGCNTLQPCWRLEVAVQTPAHSALGDLLTYASTVPMAPGALVRVPLGRREVLGVVWACAERSADDSALELKTVAGVLDALPPLDSGWRDLVAFAARYYQRSLGEVALAALPPQLRDLTSQQLARRLKRRATPVPAPDEAATDPAQAVALSGEQSAALARFEAETGPFLLFGSTGSGKTEVYLRAVAALLARDDKAQALVMVPEINLTPQLEARVRDRFEARFGVGAVVSLHSGMTHPQRLASWLAAHSGQARIVLGTRMAVFASMPLLKLIVVDEEHDPSYKQQEGARYSARDLAVWRGQREGAKVILGSATPSLESWHHSRPAEGDDTGGRYVRLAMPGRIGDGALPTVRGVDMNLQPPKTVLSAALLDAIGQRIARGEQSMVFLNRRGYAPVLACGDCGWKSECPHCSAYRVFHKIDRTLRCHHCGYTERVPRACPACGNPDIAPVGRGTERLEEHLAELFAPVRRPDGSAVRIARIDADSTRKQGALARKLAEVHSGEVDVLVGTQMIAKGHDFRRVTLVAAVNPDGALFSCDFRAPERLFSLLMQSAGRAGRDANYLAAQGSTAEMWIQTHHGRHPLFQALRQHDYPAFAKQQLDERRAAGMPPFAFQALVRADARLQEVAQDFLNAANAAADVLPHAPHVARYPAVPLSIQRVADVERAQMLVESGSRVALQRFLADWQPLLHGLRREPVGKGVIRWLIDVDPQAI</sequence>
<dbReference type="InterPro" id="IPR042115">
    <property type="entry name" value="PriA_3primeBD_sf"/>
</dbReference>
<evidence type="ECO:0000259" key="13">
    <source>
        <dbReference type="PROSITE" id="PS51194"/>
    </source>
</evidence>
<evidence type="ECO:0000256" key="1">
    <source>
        <dbReference type="ARBA" id="ARBA00022515"/>
    </source>
</evidence>
<evidence type="ECO:0000256" key="7">
    <source>
        <dbReference type="ARBA" id="ARBA00022833"/>
    </source>
</evidence>
<dbReference type="EMBL" id="JBBKZV010000010">
    <property type="protein sequence ID" value="MEJ8823838.1"/>
    <property type="molecule type" value="Genomic_DNA"/>
</dbReference>
<dbReference type="InterPro" id="IPR005259">
    <property type="entry name" value="PriA"/>
</dbReference>
<dbReference type="InterPro" id="IPR027417">
    <property type="entry name" value="P-loop_NTPase"/>
</dbReference>
<comment type="catalytic activity">
    <reaction evidence="11">
        <text>ATP + H2O = ADP + phosphate + H(+)</text>
        <dbReference type="Rhea" id="RHEA:13065"/>
        <dbReference type="ChEBI" id="CHEBI:15377"/>
        <dbReference type="ChEBI" id="CHEBI:15378"/>
        <dbReference type="ChEBI" id="CHEBI:30616"/>
        <dbReference type="ChEBI" id="CHEBI:43474"/>
        <dbReference type="ChEBI" id="CHEBI:456216"/>
        <dbReference type="EC" id="5.6.2.4"/>
    </reaction>
</comment>
<comment type="catalytic activity">
    <reaction evidence="11">
        <text>Couples ATP hydrolysis with the unwinding of duplex DNA by translocating in the 3'-5' direction.</text>
        <dbReference type="EC" id="5.6.2.4"/>
    </reaction>
</comment>
<accession>A0ABU8W1H4</accession>
<feature type="binding site" evidence="11">
    <location>
        <position position="442"/>
    </location>
    <ligand>
        <name>Zn(2+)</name>
        <dbReference type="ChEBI" id="CHEBI:29105"/>
        <label>2</label>
    </ligand>
</feature>
<feature type="binding site" evidence="11">
    <location>
        <position position="415"/>
    </location>
    <ligand>
        <name>Zn(2+)</name>
        <dbReference type="ChEBI" id="CHEBI:29105"/>
        <label>1</label>
    </ligand>
</feature>
<dbReference type="RefSeq" id="WP_340364876.1">
    <property type="nucleotide sequence ID" value="NZ_JBBKZV010000010.1"/>
</dbReference>
<dbReference type="Pfam" id="PF18319">
    <property type="entry name" value="Zn_ribbon_PriA"/>
    <property type="match status" value="1"/>
</dbReference>
<dbReference type="CDD" id="cd18804">
    <property type="entry name" value="SF2_C_priA"/>
    <property type="match status" value="1"/>
</dbReference>
<protein>
    <recommendedName>
        <fullName evidence="11">Replication restart protein PriA</fullName>
    </recommendedName>
    <alternativeName>
        <fullName evidence="11">ATP-dependent DNA helicase PriA</fullName>
        <ecNumber evidence="11">5.6.2.4</ecNumber>
    </alternativeName>
    <alternativeName>
        <fullName evidence="11">DNA 3'-5' helicase PriA</fullName>
    </alternativeName>
</protein>
<dbReference type="InterPro" id="IPR040498">
    <property type="entry name" value="PriA_CRR"/>
</dbReference>
<dbReference type="Pfam" id="PF17764">
    <property type="entry name" value="PriA_3primeBD"/>
    <property type="match status" value="1"/>
</dbReference>
<dbReference type="PANTHER" id="PTHR30580">
    <property type="entry name" value="PRIMOSOMAL PROTEIN N"/>
    <property type="match status" value="1"/>
</dbReference>
<feature type="domain" description="Helicase ATP-binding" evidence="12">
    <location>
        <begin position="176"/>
        <end position="349"/>
    </location>
</feature>
<dbReference type="EC" id="5.6.2.4" evidence="11"/>